<dbReference type="RefSeq" id="XP_014159213.1">
    <property type="nucleotide sequence ID" value="XM_014303738.1"/>
</dbReference>
<dbReference type="AlphaFoldDB" id="A0A0L0G8V3"/>
<dbReference type="GeneID" id="25902998"/>
<feature type="transmembrane region" description="Helical" evidence="2">
    <location>
        <begin position="348"/>
        <end position="369"/>
    </location>
</feature>
<evidence type="ECO:0000256" key="1">
    <source>
        <dbReference type="SAM" id="MobiDB-lite"/>
    </source>
</evidence>
<feature type="region of interest" description="Disordered" evidence="1">
    <location>
        <begin position="470"/>
        <end position="496"/>
    </location>
</feature>
<feature type="compositionally biased region" description="Basic residues" evidence="1">
    <location>
        <begin position="486"/>
        <end position="496"/>
    </location>
</feature>
<proteinExistence type="predicted"/>
<reference evidence="4 5" key="1">
    <citation type="submission" date="2011-02" db="EMBL/GenBank/DDBJ databases">
        <title>The Genome Sequence of Sphaeroforma arctica JP610.</title>
        <authorList>
            <consortium name="The Broad Institute Genome Sequencing Platform"/>
            <person name="Russ C."/>
            <person name="Cuomo C."/>
            <person name="Young S.K."/>
            <person name="Zeng Q."/>
            <person name="Gargeya S."/>
            <person name="Alvarado L."/>
            <person name="Berlin A."/>
            <person name="Chapman S.B."/>
            <person name="Chen Z."/>
            <person name="Freedman E."/>
            <person name="Gellesch M."/>
            <person name="Goldberg J."/>
            <person name="Griggs A."/>
            <person name="Gujja S."/>
            <person name="Heilman E."/>
            <person name="Heiman D."/>
            <person name="Howarth C."/>
            <person name="Mehta T."/>
            <person name="Neiman D."/>
            <person name="Pearson M."/>
            <person name="Roberts A."/>
            <person name="Saif S."/>
            <person name="Shea T."/>
            <person name="Shenoy N."/>
            <person name="Sisk P."/>
            <person name="Stolte C."/>
            <person name="Sykes S."/>
            <person name="White J."/>
            <person name="Yandava C."/>
            <person name="Burger G."/>
            <person name="Gray M.W."/>
            <person name="Holland P.W.H."/>
            <person name="King N."/>
            <person name="Lang F.B.F."/>
            <person name="Roger A.J."/>
            <person name="Ruiz-Trillo I."/>
            <person name="Haas B."/>
            <person name="Nusbaum C."/>
            <person name="Birren B."/>
        </authorList>
    </citation>
    <scope>NUCLEOTIDE SEQUENCE [LARGE SCALE GENOMIC DNA]</scope>
    <source>
        <strain evidence="4 5">JP610</strain>
    </source>
</reference>
<dbReference type="Proteomes" id="UP000054560">
    <property type="component" value="Unassembled WGS sequence"/>
</dbReference>
<keyword evidence="5" id="KW-1185">Reference proteome</keyword>
<sequence>MISFSIRAHLLTSLLAWKICNVSGLHALNFVNLLEPSDAFKCVAVQVGELASPGKLVSAPLCYEERLLIQSTETSGQVNGIPIYIFPVNDEDQSVDASSIALHSANIYEDDTRNVWFLHRNSSVSDQVLLRNIDNGDVEQTLGYISFVNFADSPVDLALRETAESYLPMSNMKYYDTFNQIHNGAFSRSYQYRYIVDEGAENAMTGFFRVGFREGLDLGHTINTVFYGKNEANSFQSLTFRATTENDFVIGPVNYAAAISTEPLSEPTAAIDPTSEQTPDDTAINNTPNNVPEAVPPVSNNDDVNNQGTINDDVVTNTDGGDDGIIVYGNEDTDATAGDWCIVVITGLVYIVLIVALCYWTFLLTSTWWELRKRMRGDIGHAKSAKTKILVDVKEEEEEKKKKRSKRSGGGGGSGDAEKKKKVFSMMRDRMGSRRMKDALSSMSNGRLFGEEGDNQEYIKRARALSKANLHDDVALDMPSEDITKTKSKGKSSGRV</sequence>
<keyword evidence="3" id="KW-0732">Signal</keyword>
<keyword evidence="2" id="KW-1133">Transmembrane helix</keyword>
<feature type="region of interest" description="Disordered" evidence="1">
    <location>
        <begin position="394"/>
        <end position="421"/>
    </location>
</feature>
<evidence type="ECO:0000313" key="5">
    <source>
        <dbReference type="Proteomes" id="UP000054560"/>
    </source>
</evidence>
<feature type="chain" id="PRO_5005539295" evidence="3">
    <location>
        <begin position="28"/>
        <end position="496"/>
    </location>
</feature>
<gene>
    <name evidence="4" type="ORF">SARC_02494</name>
</gene>
<feature type="region of interest" description="Disordered" evidence="1">
    <location>
        <begin position="267"/>
        <end position="317"/>
    </location>
</feature>
<feature type="signal peptide" evidence="3">
    <location>
        <begin position="1"/>
        <end position="27"/>
    </location>
</feature>
<feature type="compositionally biased region" description="Low complexity" evidence="1">
    <location>
        <begin position="296"/>
        <end position="317"/>
    </location>
</feature>
<evidence type="ECO:0000256" key="2">
    <source>
        <dbReference type="SAM" id="Phobius"/>
    </source>
</evidence>
<name>A0A0L0G8V3_9EUKA</name>
<evidence type="ECO:0000256" key="3">
    <source>
        <dbReference type="SAM" id="SignalP"/>
    </source>
</evidence>
<keyword evidence="2" id="KW-0472">Membrane</keyword>
<evidence type="ECO:0000313" key="4">
    <source>
        <dbReference type="EMBL" id="KNC85311.1"/>
    </source>
</evidence>
<keyword evidence="2" id="KW-0812">Transmembrane</keyword>
<organism evidence="4 5">
    <name type="scientific">Sphaeroforma arctica JP610</name>
    <dbReference type="NCBI Taxonomy" id="667725"/>
    <lineage>
        <taxon>Eukaryota</taxon>
        <taxon>Ichthyosporea</taxon>
        <taxon>Ichthyophonida</taxon>
        <taxon>Sphaeroforma</taxon>
    </lineage>
</organism>
<protein>
    <submittedName>
        <fullName evidence="4">Uncharacterized protein</fullName>
    </submittedName>
</protein>
<dbReference type="EMBL" id="KQ241709">
    <property type="protein sequence ID" value="KNC85311.1"/>
    <property type="molecule type" value="Genomic_DNA"/>
</dbReference>
<accession>A0A0L0G8V3</accession>